<dbReference type="OrthoDB" id="9816067at2"/>
<evidence type="ECO:0000313" key="11">
    <source>
        <dbReference type="Proteomes" id="UP000076796"/>
    </source>
</evidence>
<evidence type="ECO:0000313" key="10">
    <source>
        <dbReference type="EMBL" id="KZS44407.1"/>
    </source>
</evidence>
<evidence type="ECO:0000259" key="9">
    <source>
        <dbReference type="Pfam" id="PF25198"/>
    </source>
</evidence>
<dbReference type="RefSeq" id="WP_006212146.1">
    <property type="nucleotide sequence ID" value="NZ_CP147845.1"/>
</dbReference>
<dbReference type="PANTHER" id="PTHR35789:SF1">
    <property type="entry name" value="SPORE GERMINATION PROTEIN B3"/>
    <property type="match status" value="1"/>
</dbReference>
<evidence type="ECO:0000256" key="3">
    <source>
        <dbReference type="ARBA" id="ARBA00022544"/>
    </source>
</evidence>
<dbReference type="Proteomes" id="UP000076796">
    <property type="component" value="Unassembled WGS sequence"/>
</dbReference>
<evidence type="ECO:0000259" key="8">
    <source>
        <dbReference type="Pfam" id="PF05504"/>
    </source>
</evidence>
<evidence type="ECO:0000256" key="2">
    <source>
        <dbReference type="ARBA" id="ARBA00007886"/>
    </source>
</evidence>
<evidence type="ECO:0000256" key="1">
    <source>
        <dbReference type="ARBA" id="ARBA00004635"/>
    </source>
</evidence>
<feature type="domain" description="Spore germination protein N-terminal" evidence="9">
    <location>
        <begin position="25"/>
        <end position="187"/>
    </location>
</feature>
<evidence type="ECO:0000256" key="5">
    <source>
        <dbReference type="ARBA" id="ARBA00023136"/>
    </source>
</evidence>
<dbReference type="Gene3D" id="3.30.300.210">
    <property type="entry name" value="Nutrient germinant receptor protein C, domain 3"/>
    <property type="match status" value="1"/>
</dbReference>
<comment type="caution">
    <text evidence="10">The sequence shown here is derived from an EMBL/GenBank/DDBJ whole genome shotgun (WGS) entry which is preliminary data.</text>
</comment>
<comment type="subcellular location">
    <subcellularLocation>
        <location evidence="1">Membrane</location>
        <topology evidence="1">Lipid-anchor</topology>
    </subcellularLocation>
</comment>
<gene>
    <name evidence="10" type="ORF">AWU65_30580</name>
</gene>
<evidence type="ECO:0000256" key="4">
    <source>
        <dbReference type="ARBA" id="ARBA00022729"/>
    </source>
</evidence>
<dbReference type="GO" id="GO:0016020">
    <property type="term" value="C:membrane"/>
    <property type="evidence" value="ECO:0007669"/>
    <property type="project" value="UniProtKB-SubCell"/>
</dbReference>
<keyword evidence="3" id="KW-0309">Germination</keyword>
<feature type="domain" description="Spore germination GerAC-like C-terminal" evidence="8">
    <location>
        <begin position="216"/>
        <end position="381"/>
    </location>
</feature>
<dbReference type="InterPro" id="IPR038501">
    <property type="entry name" value="Spore_GerAC_C_sf"/>
</dbReference>
<organism evidence="10 11">
    <name type="scientific">Paenibacillus glucanolyticus</name>
    <dbReference type="NCBI Taxonomy" id="59843"/>
    <lineage>
        <taxon>Bacteria</taxon>
        <taxon>Bacillati</taxon>
        <taxon>Bacillota</taxon>
        <taxon>Bacilli</taxon>
        <taxon>Bacillales</taxon>
        <taxon>Paenibacillaceae</taxon>
        <taxon>Paenibacillus</taxon>
    </lineage>
</organism>
<dbReference type="PANTHER" id="PTHR35789">
    <property type="entry name" value="SPORE GERMINATION PROTEIN B3"/>
    <property type="match status" value="1"/>
</dbReference>
<dbReference type="STRING" id="59843.A3958_02835"/>
<comment type="similarity">
    <text evidence="2">Belongs to the GerABKC lipoprotein family.</text>
</comment>
<dbReference type="GO" id="GO:0009847">
    <property type="term" value="P:spore germination"/>
    <property type="evidence" value="ECO:0007669"/>
    <property type="project" value="InterPro"/>
</dbReference>
<evidence type="ECO:0000256" key="6">
    <source>
        <dbReference type="ARBA" id="ARBA00023139"/>
    </source>
</evidence>
<dbReference type="Pfam" id="PF25198">
    <property type="entry name" value="Spore_GerAC_N"/>
    <property type="match status" value="1"/>
</dbReference>
<dbReference type="InterPro" id="IPR046953">
    <property type="entry name" value="Spore_GerAC-like_C"/>
</dbReference>
<keyword evidence="4" id="KW-0732">Signal</keyword>
<proteinExistence type="inferred from homology"/>
<dbReference type="NCBIfam" id="TIGR02887">
    <property type="entry name" value="spore_ger_x_C"/>
    <property type="match status" value="1"/>
</dbReference>
<accession>A0A163FI82</accession>
<keyword evidence="6" id="KW-0564">Palmitate</keyword>
<dbReference type="InterPro" id="IPR057336">
    <property type="entry name" value="GerAC_N"/>
</dbReference>
<dbReference type="PROSITE" id="PS51257">
    <property type="entry name" value="PROKAR_LIPOPROTEIN"/>
    <property type="match status" value="1"/>
</dbReference>
<sequence length="389" mass="43823">MPLLKLFKILLPLILLTGCGFSLSKVEINEQTFVFAMYINEGKQKGTVEVTISAPLPNRLTSGRQAGGHGGGDPYAMVTKTSTTVQDTLHLIQRDLSRRFDFSHTKVVVVGKSYAEAGLEDLMDWLQREPTTNLRTYLMVAPGDAKKVAELTPVFEQMPSEVLIRFATQHNMINTTLKDCLYAESANQGYALTYLAAQKKPMVADQEKLEPWTGIQGTAIFHNHKLLTTLPMQESLAVSWAVNEVKGPLYTVSWDEGAGRASVFLISTNSKKSVRMVSGHPVFTIKLLGIGDVIYKRNQKQLDTLEAKRIIERELNDMVKSELQKALRTSQRVGSDILQLGMLVDWNYPDHWEKVRSEWANYYKNEVEIQVVTDIRVRNFGTTLKMKPK</sequence>
<dbReference type="InterPro" id="IPR008844">
    <property type="entry name" value="Spore_GerAC-like"/>
</dbReference>
<dbReference type="GeneID" id="97553914"/>
<keyword evidence="7" id="KW-0449">Lipoprotein</keyword>
<dbReference type="Pfam" id="PF05504">
    <property type="entry name" value="Spore_GerAC"/>
    <property type="match status" value="1"/>
</dbReference>
<keyword evidence="11" id="KW-1185">Reference proteome</keyword>
<evidence type="ECO:0000256" key="7">
    <source>
        <dbReference type="ARBA" id="ARBA00023288"/>
    </source>
</evidence>
<dbReference type="AlphaFoldDB" id="A0A163FI82"/>
<protein>
    <submittedName>
        <fullName evidence="10">Spore gernimation protein GerC</fullName>
    </submittedName>
</protein>
<reference evidence="10" key="1">
    <citation type="journal article" date="2016" name="Genome Announc.">
        <title>Draft genomes of two strains of Paenibacillus glucanolyticus with capability to degrade lignocellulose.</title>
        <authorList>
            <person name="Mathews S.L."/>
            <person name="Pawlak J."/>
            <person name="Grunden A.M."/>
        </authorList>
    </citation>
    <scope>NUCLEOTIDE SEQUENCE [LARGE SCALE GENOMIC DNA]</scope>
    <source>
        <strain evidence="10">SLM1</strain>
    </source>
</reference>
<keyword evidence="5" id="KW-0472">Membrane</keyword>
<dbReference type="EMBL" id="LWMH01000002">
    <property type="protein sequence ID" value="KZS44407.1"/>
    <property type="molecule type" value="Genomic_DNA"/>
</dbReference>
<name>A0A163FI82_9BACL</name>